<dbReference type="PANTHER" id="PTHR43133">
    <property type="entry name" value="RNA POLYMERASE ECF-TYPE SIGMA FACTO"/>
    <property type="match status" value="1"/>
</dbReference>
<protein>
    <recommendedName>
        <fullName evidence="4">RNA polymerase sigma-70 region 2 domain-containing protein</fullName>
    </recommendedName>
</protein>
<dbReference type="Gene3D" id="1.10.1740.10">
    <property type="match status" value="1"/>
</dbReference>
<dbReference type="InterPro" id="IPR013325">
    <property type="entry name" value="RNA_pol_sigma_r2"/>
</dbReference>
<evidence type="ECO:0000256" key="3">
    <source>
        <dbReference type="ARBA" id="ARBA00023163"/>
    </source>
</evidence>
<accession>A0A8J2UD27</accession>
<evidence type="ECO:0000256" key="2">
    <source>
        <dbReference type="ARBA" id="ARBA00023082"/>
    </source>
</evidence>
<gene>
    <name evidence="5" type="ORF">GCM10011511_25340</name>
</gene>
<dbReference type="GO" id="GO:0006352">
    <property type="term" value="P:DNA-templated transcription initiation"/>
    <property type="evidence" value="ECO:0007669"/>
    <property type="project" value="InterPro"/>
</dbReference>
<reference evidence="5" key="2">
    <citation type="submission" date="2020-09" db="EMBL/GenBank/DDBJ databases">
        <authorList>
            <person name="Sun Q."/>
            <person name="Zhou Y."/>
        </authorList>
    </citation>
    <scope>NUCLEOTIDE SEQUENCE</scope>
    <source>
        <strain evidence="5">CGMCC 1.15448</strain>
    </source>
</reference>
<keyword evidence="1" id="KW-0805">Transcription regulation</keyword>
<dbReference type="NCBIfam" id="TIGR02937">
    <property type="entry name" value="sigma70-ECF"/>
    <property type="match status" value="1"/>
</dbReference>
<feature type="domain" description="RNA polymerase sigma-70 region 2" evidence="4">
    <location>
        <begin position="28"/>
        <end position="93"/>
    </location>
</feature>
<proteinExistence type="predicted"/>
<evidence type="ECO:0000313" key="5">
    <source>
        <dbReference type="EMBL" id="GGB00949.1"/>
    </source>
</evidence>
<dbReference type="PANTHER" id="PTHR43133:SF51">
    <property type="entry name" value="RNA POLYMERASE SIGMA FACTOR"/>
    <property type="match status" value="1"/>
</dbReference>
<sequence length="289" mass="33340">MEQHQPIPADEELVRLSLQGDRNSLEQLVKRYNSLIYNLAFKMVMNQEDAADITQGVLIKVITKLAGFRQDSSFKTWVYRVAVNHILNYRKSAAVKRRFTFKQFGDTLDNAPDAEFPAAESYEADKEVLFEETKQTCMSGMLLCLDKKHRMVYLLGELFGVGDKAGSQMMRVTPENFRMMLSRAKRDLYNFMQDKCGLVNTANPCRCAKKTKAFIDAGFVNPRSLRFAGSHLRKIESIAEERQHELDNLLDEEYRKLYLAHSYLEGPDFLRALDELLASDKINRIFNLK</sequence>
<evidence type="ECO:0000259" key="4">
    <source>
        <dbReference type="Pfam" id="PF04542"/>
    </source>
</evidence>
<organism evidence="5 6">
    <name type="scientific">Puia dinghuensis</name>
    <dbReference type="NCBI Taxonomy" id="1792502"/>
    <lineage>
        <taxon>Bacteria</taxon>
        <taxon>Pseudomonadati</taxon>
        <taxon>Bacteroidota</taxon>
        <taxon>Chitinophagia</taxon>
        <taxon>Chitinophagales</taxon>
        <taxon>Chitinophagaceae</taxon>
        <taxon>Puia</taxon>
    </lineage>
</organism>
<dbReference type="AlphaFoldDB" id="A0A8J2UD27"/>
<dbReference type="InterPro" id="IPR014284">
    <property type="entry name" value="RNA_pol_sigma-70_dom"/>
</dbReference>
<dbReference type="GO" id="GO:0016987">
    <property type="term" value="F:sigma factor activity"/>
    <property type="evidence" value="ECO:0007669"/>
    <property type="project" value="UniProtKB-KW"/>
</dbReference>
<keyword evidence="2" id="KW-0731">Sigma factor</keyword>
<comment type="caution">
    <text evidence="5">The sequence shown here is derived from an EMBL/GenBank/DDBJ whole genome shotgun (WGS) entry which is preliminary data.</text>
</comment>
<dbReference type="Pfam" id="PF04542">
    <property type="entry name" value="Sigma70_r2"/>
    <property type="match status" value="1"/>
</dbReference>
<reference evidence="5" key="1">
    <citation type="journal article" date="2014" name="Int. J. Syst. Evol. Microbiol.">
        <title>Complete genome sequence of Corynebacterium casei LMG S-19264T (=DSM 44701T), isolated from a smear-ripened cheese.</title>
        <authorList>
            <consortium name="US DOE Joint Genome Institute (JGI-PGF)"/>
            <person name="Walter F."/>
            <person name="Albersmeier A."/>
            <person name="Kalinowski J."/>
            <person name="Ruckert C."/>
        </authorList>
    </citation>
    <scope>NUCLEOTIDE SEQUENCE</scope>
    <source>
        <strain evidence="5">CGMCC 1.15448</strain>
    </source>
</reference>
<keyword evidence="3" id="KW-0804">Transcription</keyword>
<evidence type="ECO:0000313" key="6">
    <source>
        <dbReference type="Proteomes" id="UP000607559"/>
    </source>
</evidence>
<dbReference type="RefSeq" id="WP_188932076.1">
    <property type="nucleotide sequence ID" value="NZ_BMJC01000002.1"/>
</dbReference>
<dbReference type="InterPro" id="IPR039425">
    <property type="entry name" value="RNA_pol_sigma-70-like"/>
</dbReference>
<name>A0A8J2UD27_9BACT</name>
<dbReference type="SUPFAM" id="SSF88946">
    <property type="entry name" value="Sigma2 domain of RNA polymerase sigma factors"/>
    <property type="match status" value="1"/>
</dbReference>
<evidence type="ECO:0000256" key="1">
    <source>
        <dbReference type="ARBA" id="ARBA00023015"/>
    </source>
</evidence>
<dbReference type="InterPro" id="IPR007627">
    <property type="entry name" value="RNA_pol_sigma70_r2"/>
</dbReference>
<dbReference type="Proteomes" id="UP000607559">
    <property type="component" value="Unassembled WGS sequence"/>
</dbReference>
<keyword evidence="6" id="KW-1185">Reference proteome</keyword>
<dbReference type="EMBL" id="BMJC01000002">
    <property type="protein sequence ID" value="GGB00949.1"/>
    <property type="molecule type" value="Genomic_DNA"/>
</dbReference>